<dbReference type="RefSeq" id="WP_123106384.1">
    <property type="nucleotide sequence ID" value="NZ_RIBZ01000690.1"/>
</dbReference>
<proteinExistence type="predicted"/>
<dbReference type="Proteomes" id="UP000275401">
    <property type="component" value="Unassembled WGS sequence"/>
</dbReference>
<gene>
    <name evidence="1" type="ORF">EEJ42_35860</name>
</gene>
<evidence type="ECO:0000313" key="2">
    <source>
        <dbReference type="Proteomes" id="UP000275401"/>
    </source>
</evidence>
<name>A0A3M8U4U3_9ACTN</name>
<accession>A0A3M8U4U3</accession>
<comment type="caution">
    <text evidence="1">The sequence shown here is derived from an EMBL/GenBank/DDBJ whole genome shotgun (WGS) entry which is preliminary data.</text>
</comment>
<dbReference type="Pfam" id="PF11209">
    <property type="entry name" value="LmeA"/>
    <property type="match status" value="1"/>
</dbReference>
<keyword evidence="2" id="KW-1185">Reference proteome</keyword>
<dbReference type="InterPro" id="IPR021373">
    <property type="entry name" value="DUF2993"/>
</dbReference>
<reference evidence="1 2" key="1">
    <citation type="submission" date="2018-11" db="EMBL/GenBank/DDBJ databases">
        <title>The Potential of Streptomyces as Biocontrol Agents against the Tomato grey mould, Botrytis cinerea (Gray mold) Frontiers in Microbiology.</title>
        <authorList>
            <person name="Li D."/>
        </authorList>
    </citation>
    <scope>NUCLEOTIDE SEQUENCE [LARGE SCALE GENOMIC DNA]</scope>
    <source>
        <strain evidence="1 2">NEAU-LD23</strain>
    </source>
</reference>
<protein>
    <submittedName>
        <fullName evidence="1">DUF2993 domain-containing protein</fullName>
    </submittedName>
</protein>
<evidence type="ECO:0000313" key="1">
    <source>
        <dbReference type="EMBL" id="RNF99386.1"/>
    </source>
</evidence>
<dbReference type="AlphaFoldDB" id="A0A3M8U4U3"/>
<sequence length="228" mass="23739">MRALRITLIIAVILGGLFVGADRVAVSMAESKAADKIKSSQGLTTTPSVSIKGFPFLTQVAGKELDEVDVGVDGLTTDAGGGTTVRVSELNAQLHDVRIGGNFSSATADRASGSAHISYADLSRAAGPGVTVSYDPTGTNQVKITGNLLGFSLSARSSVTIVNGDTIKLHAERIPGGSIPQWEDKVRERTDMERKIDGMPQGMRLETVKTDKDGIDVSVAGNNVALTG</sequence>
<organism evidence="1 2">
    <name type="scientific">Streptomyces botrytidirepellens</name>
    <dbReference type="NCBI Taxonomy" id="2486417"/>
    <lineage>
        <taxon>Bacteria</taxon>
        <taxon>Bacillati</taxon>
        <taxon>Actinomycetota</taxon>
        <taxon>Actinomycetes</taxon>
        <taxon>Kitasatosporales</taxon>
        <taxon>Streptomycetaceae</taxon>
        <taxon>Streptomyces</taxon>
    </lineage>
</organism>
<dbReference type="EMBL" id="RIBZ01000690">
    <property type="protein sequence ID" value="RNF99386.1"/>
    <property type="molecule type" value="Genomic_DNA"/>
</dbReference>